<dbReference type="PROSITE" id="PS50995">
    <property type="entry name" value="HTH_MARR_2"/>
    <property type="match status" value="1"/>
</dbReference>
<dbReference type="RefSeq" id="WP_061812523.1">
    <property type="nucleotide sequence ID" value="NZ_CP085178.1"/>
</dbReference>
<dbReference type="GO" id="GO:0006950">
    <property type="term" value="P:response to stress"/>
    <property type="evidence" value="ECO:0007669"/>
    <property type="project" value="TreeGrafter"/>
</dbReference>
<evidence type="ECO:0000259" key="1">
    <source>
        <dbReference type="PROSITE" id="PS50995"/>
    </source>
</evidence>
<dbReference type="Gene3D" id="1.10.10.10">
    <property type="entry name" value="Winged helix-like DNA-binding domain superfamily/Winged helix DNA-binding domain"/>
    <property type="match status" value="1"/>
</dbReference>
<dbReference type="PRINTS" id="PR00598">
    <property type="entry name" value="HTHMARR"/>
</dbReference>
<dbReference type="PANTHER" id="PTHR33164">
    <property type="entry name" value="TRANSCRIPTIONAL REGULATOR, MARR FAMILY"/>
    <property type="match status" value="1"/>
</dbReference>
<dbReference type="InterPro" id="IPR000835">
    <property type="entry name" value="HTH_MarR-typ"/>
</dbReference>
<accession>A0A1Y0VNS3</accession>
<feature type="domain" description="HTH marR-type" evidence="1">
    <location>
        <begin position="1"/>
        <end position="132"/>
    </location>
</feature>
<name>A0A1Y0VNS3_PEDPE</name>
<gene>
    <name evidence="2" type="ORF">S100892_01207</name>
</gene>
<dbReference type="InterPro" id="IPR036388">
    <property type="entry name" value="WH-like_DNA-bd_sf"/>
</dbReference>
<dbReference type="InterPro" id="IPR036390">
    <property type="entry name" value="WH_DNA-bd_sf"/>
</dbReference>
<reference evidence="2 3" key="1">
    <citation type="submission" date="2017-05" db="EMBL/GenBank/DDBJ databases">
        <title>Genome sequence of Pediococcus pentosaceus strain SRCM100892.</title>
        <authorList>
            <person name="Cho S.H."/>
        </authorList>
    </citation>
    <scope>NUCLEOTIDE SEQUENCE [LARGE SCALE GENOMIC DNA]</scope>
    <source>
        <strain evidence="2 3">SRCM100892</strain>
    </source>
</reference>
<proteinExistence type="predicted"/>
<dbReference type="GO" id="GO:0003700">
    <property type="term" value="F:DNA-binding transcription factor activity"/>
    <property type="evidence" value="ECO:0007669"/>
    <property type="project" value="InterPro"/>
</dbReference>
<sequence length="138" mass="16204">MIGNLEALEVINRQRYNFLKSTCMENGGTIADWKITNFLKDDLLSVQDFVDKSGLDISTLSRQVKRAVEKKLISRNKIEADHRRTLFKITEKGRLLKDEVNRQLDIYDQKLFENWSKEELSMFNILINRVLKNALKMP</sequence>
<dbReference type="PANTHER" id="PTHR33164:SF43">
    <property type="entry name" value="HTH-TYPE TRANSCRIPTIONAL REPRESSOR YETL"/>
    <property type="match status" value="1"/>
</dbReference>
<evidence type="ECO:0000313" key="3">
    <source>
        <dbReference type="Proteomes" id="UP000196118"/>
    </source>
</evidence>
<dbReference type="SUPFAM" id="SSF46785">
    <property type="entry name" value="Winged helix' DNA-binding domain"/>
    <property type="match status" value="1"/>
</dbReference>
<dbReference type="AlphaFoldDB" id="A0A1Y0VNS3"/>
<dbReference type="InterPro" id="IPR039422">
    <property type="entry name" value="MarR/SlyA-like"/>
</dbReference>
<organism evidence="2 3">
    <name type="scientific">Pediococcus pentosaceus</name>
    <dbReference type="NCBI Taxonomy" id="1255"/>
    <lineage>
        <taxon>Bacteria</taxon>
        <taxon>Bacillati</taxon>
        <taxon>Bacillota</taxon>
        <taxon>Bacilli</taxon>
        <taxon>Lactobacillales</taxon>
        <taxon>Lactobacillaceae</taxon>
        <taxon>Pediococcus</taxon>
    </lineage>
</organism>
<protein>
    <recommendedName>
        <fullName evidence="1">HTH marR-type domain-containing protein</fullName>
    </recommendedName>
</protein>
<dbReference type="SMART" id="SM00347">
    <property type="entry name" value="HTH_MARR"/>
    <property type="match status" value="1"/>
</dbReference>
<dbReference type="EMBL" id="CP021474">
    <property type="protein sequence ID" value="ARW19780.1"/>
    <property type="molecule type" value="Genomic_DNA"/>
</dbReference>
<evidence type="ECO:0000313" key="2">
    <source>
        <dbReference type="EMBL" id="ARW19780.1"/>
    </source>
</evidence>
<dbReference type="Proteomes" id="UP000196118">
    <property type="component" value="Chromosome"/>
</dbReference>